<sequence length="141" mass="15818">LALLLLNCSYTVRNINQCGKSFIDEALIILTPQQKSKVVNAASKYLLKVGPTATTHIDLLCNIIYDDIKAPIWDKSQNLAKKYKKFENFRPFVADMVNKAMNKKVVCKIAKNIKTKFGTNAWQAARDYFGDIAAMIAKCAL</sequence>
<name>A0AC34F8S6_9BILA</name>
<protein>
    <submittedName>
        <fullName evidence="2">Uncharacterized protein</fullName>
    </submittedName>
</protein>
<reference evidence="2" key="1">
    <citation type="submission" date="2022-11" db="UniProtKB">
        <authorList>
            <consortium name="WormBaseParasite"/>
        </authorList>
    </citation>
    <scope>IDENTIFICATION</scope>
</reference>
<evidence type="ECO:0000313" key="1">
    <source>
        <dbReference type="Proteomes" id="UP000887579"/>
    </source>
</evidence>
<evidence type="ECO:0000313" key="2">
    <source>
        <dbReference type="WBParaSite" id="ES5_v2.g13207.t1"/>
    </source>
</evidence>
<organism evidence="1 2">
    <name type="scientific">Panagrolaimus sp. ES5</name>
    <dbReference type="NCBI Taxonomy" id="591445"/>
    <lineage>
        <taxon>Eukaryota</taxon>
        <taxon>Metazoa</taxon>
        <taxon>Ecdysozoa</taxon>
        <taxon>Nematoda</taxon>
        <taxon>Chromadorea</taxon>
        <taxon>Rhabditida</taxon>
        <taxon>Tylenchina</taxon>
        <taxon>Panagrolaimomorpha</taxon>
        <taxon>Panagrolaimoidea</taxon>
        <taxon>Panagrolaimidae</taxon>
        <taxon>Panagrolaimus</taxon>
    </lineage>
</organism>
<accession>A0AC34F8S6</accession>
<dbReference type="WBParaSite" id="ES5_v2.g13207.t1">
    <property type="protein sequence ID" value="ES5_v2.g13207.t1"/>
    <property type="gene ID" value="ES5_v2.g13207"/>
</dbReference>
<dbReference type="Proteomes" id="UP000887579">
    <property type="component" value="Unplaced"/>
</dbReference>
<proteinExistence type="predicted"/>